<name>A0AAD7ZEY7_DIPPU</name>
<dbReference type="Proteomes" id="UP001233999">
    <property type="component" value="Unassembled WGS sequence"/>
</dbReference>
<evidence type="ECO:0000313" key="3">
    <source>
        <dbReference type="Proteomes" id="UP001233999"/>
    </source>
</evidence>
<keyword evidence="1" id="KW-1133">Transmembrane helix</keyword>
<sequence length="136" mass="15810">SHSCLRTHYRSASPQAIWARLSFHFFRIPFMLSYPLPTDLQVRKLSVHLLSFLGSHSCIRMHYRLLSLSISFLDLQVHKLSAYLLNFLGSDTCILECAFVKFFRFPFIPSIQYMLSIPFMHSSALPSIVFVYFLPS</sequence>
<feature type="transmembrane region" description="Helical" evidence="1">
    <location>
        <begin position="115"/>
        <end position="134"/>
    </location>
</feature>
<proteinExistence type="predicted"/>
<keyword evidence="3" id="KW-1185">Reference proteome</keyword>
<keyword evidence="1" id="KW-0472">Membrane</keyword>
<reference evidence="2" key="2">
    <citation type="submission" date="2023-05" db="EMBL/GenBank/DDBJ databases">
        <authorList>
            <person name="Fouks B."/>
        </authorList>
    </citation>
    <scope>NUCLEOTIDE SEQUENCE</scope>
    <source>
        <strain evidence="2">Stay&amp;Tobe</strain>
        <tissue evidence="2">Testes</tissue>
    </source>
</reference>
<accession>A0AAD7ZEY7</accession>
<evidence type="ECO:0000313" key="2">
    <source>
        <dbReference type="EMBL" id="KAJ9578942.1"/>
    </source>
</evidence>
<feature type="non-terminal residue" evidence="2">
    <location>
        <position position="1"/>
    </location>
</feature>
<protein>
    <submittedName>
        <fullName evidence="2">Uncharacterized protein</fullName>
    </submittedName>
</protein>
<dbReference type="AlphaFoldDB" id="A0AAD7ZEY7"/>
<keyword evidence="1" id="KW-0812">Transmembrane</keyword>
<gene>
    <name evidence="2" type="ORF">L9F63_024950</name>
</gene>
<dbReference type="EMBL" id="JASPKZ010008836">
    <property type="protein sequence ID" value="KAJ9578942.1"/>
    <property type="molecule type" value="Genomic_DNA"/>
</dbReference>
<organism evidence="2 3">
    <name type="scientific">Diploptera punctata</name>
    <name type="common">Pacific beetle cockroach</name>
    <dbReference type="NCBI Taxonomy" id="6984"/>
    <lineage>
        <taxon>Eukaryota</taxon>
        <taxon>Metazoa</taxon>
        <taxon>Ecdysozoa</taxon>
        <taxon>Arthropoda</taxon>
        <taxon>Hexapoda</taxon>
        <taxon>Insecta</taxon>
        <taxon>Pterygota</taxon>
        <taxon>Neoptera</taxon>
        <taxon>Polyneoptera</taxon>
        <taxon>Dictyoptera</taxon>
        <taxon>Blattodea</taxon>
        <taxon>Blaberoidea</taxon>
        <taxon>Blaberidae</taxon>
        <taxon>Diplopterinae</taxon>
        <taxon>Diploptera</taxon>
    </lineage>
</organism>
<comment type="caution">
    <text evidence="2">The sequence shown here is derived from an EMBL/GenBank/DDBJ whole genome shotgun (WGS) entry which is preliminary data.</text>
</comment>
<evidence type="ECO:0000256" key="1">
    <source>
        <dbReference type="SAM" id="Phobius"/>
    </source>
</evidence>
<feature type="non-terminal residue" evidence="2">
    <location>
        <position position="136"/>
    </location>
</feature>
<reference evidence="2" key="1">
    <citation type="journal article" date="2023" name="IScience">
        <title>Live-bearing cockroach genome reveals convergent evolutionary mechanisms linked to viviparity in insects and beyond.</title>
        <authorList>
            <person name="Fouks B."/>
            <person name="Harrison M.C."/>
            <person name="Mikhailova A.A."/>
            <person name="Marchal E."/>
            <person name="English S."/>
            <person name="Carruthers M."/>
            <person name="Jennings E.C."/>
            <person name="Chiamaka E.L."/>
            <person name="Frigard R.A."/>
            <person name="Pippel M."/>
            <person name="Attardo G.M."/>
            <person name="Benoit J.B."/>
            <person name="Bornberg-Bauer E."/>
            <person name="Tobe S.S."/>
        </authorList>
    </citation>
    <scope>NUCLEOTIDE SEQUENCE</scope>
    <source>
        <strain evidence="2">Stay&amp;Tobe</strain>
    </source>
</reference>